<accession>A0A9D2HLG5</accession>
<comment type="pathway">
    <text evidence="5">Cofactor biosynthesis; adenosylcobalamin biosynthesis; cob(II)yrinate a,c-diamide from sirohydrochlorin (anaerobic route): step 6/10.</text>
</comment>
<comment type="similarity">
    <text evidence="5">Belongs to the CbiD family.</text>
</comment>
<dbReference type="EMBL" id="DWZD01000004">
    <property type="protein sequence ID" value="HJA77994.1"/>
    <property type="molecule type" value="Genomic_DNA"/>
</dbReference>
<gene>
    <name evidence="5 7" type="primary">cbiD</name>
    <name evidence="7" type="ORF">H9784_00245</name>
</gene>
<dbReference type="PIRSF" id="PIRSF026782">
    <property type="entry name" value="CbiD"/>
    <property type="match status" value="1"/>
</dbReference>
<reference evidence="7" key="2">
    <citation type="submission" date="2021-04" db="EMBL/GenBank/DDBJ databases">
        <authorList>
            <person name="Gilroy R."/>
        </authorList>
    </citation>
    <scope>NUCLEOTIDE SEQUENCE</scope>
    <source>
        <strain evidence="7">5032</strain>
    </source>
</reference>
<proteinExistence type="inferred from homology"/>
<dbReference type="AlphaFoldDB" id="A0A9D2HLG5"/>
<dbReference type="NCBIfam" id="TIGR00312">
    <property type="entry name" value="cbiD"/>
    <property type="match status" value="1"/>
</dbReference>
<dbReference type="PANTHER" id="PTHR35863">
    <property type="entry name" value="COBALT-PRECORRIN-5B C(1)-METHYLTRANSFERASE"/>
    <property type="match status" value="1"/>
</dbReference>
<keyword evidence="3 5" id="KW-0808">Transferase</keyword>
<dbReference type="Gene3D" id="3.30.2110.10">
    <property type="entry name" value="CbiD-like"/>
    <property type="match status" value="1"/>
</dbReference>
<evidence type="ECO:0000256" key="1">
    <source>
        <dbReference type="ARBA" id="ARBA00022573"/>
    </source>
</evidence>
<dbReference type="EC" id="2.1.1.195" evidence="5"/>
<feature type="compositionally biased region" description="Low complexity" evidence="6">
    <location>
        <begin position="399"/>
        <end position="411"/>
    </location>
</feature>
<dbReference type="PANTHER" id="PTHR35863:SF1">
    <property type="entry name" value="COBALT-PRECORRIN-5B C(1)-METHYLTRANSFERASE"/>
    <property type="match status" value="1"/>
</dbReference>
<dbReference type="InterPro" id="IPR036074">
    <property type="entry name" value="CbiD_sf"/>
</dbReference>
<comment type="caution">
    <text evidence="7">The sequence shown here is derived from an EMBL/GenBank/DDBJ whole genome shotgun (WGS) entry which is preliminary data.</text>
</comment>
<keyword evidence="1 5" id="KW-0169">Cobalamin biosynthesis</keyword>
<dbReference type="GO" id="GO:0008168">
    <property type="term" value="F:methyltransferase activity"/>
    <property type="evidence" value="ECO:0007669"/>
    <property type="project" value="UniProtKB-UniRule"/>
</dbReference>
<feature type="region of interest" description="Disordered" evidence="6">
    <location>
        <begin position="395"/>
        <end position="417"/>
    </location>
</feature>
<evidence type="ECO:0000256" key="6">
    <source>
        <dbReference type="SAM" id="MobiDB-lite"/>
    </source>
</evidence>
<dbReference type="Pfam" id="PF01888">
    <property type="entry name" value="CbiD"/>
    <property type="match status" value="1"/>
</dbReference>
<evidence type="ECO:0000313" key="8">
    <source>
        <dbReference type="Proteomes" id="UP000823821"/>
    </source>
</evidence>
<organism evidence="7 8">
    <name type="scientific">Candidatus Desulfovibrio intestinavium</name>
    <dbReference type="NCBI Taxonomy" id="2838534"/>
    <lineage>
        <taxon>Bacteria</taxon>
        <taxon>Pseudomonadati</taxon>
        <taxon>Thermodesulfobacteriota</taxon>
        <taxon>Desulfovibrionia</taxon>
        <taxon>Desulfovibrionales</taxon>
        <taxon>Desulfovibrionaceae</taxon>
        <taxon>Desulfovibrio</taxon>
    </lineage>
</organism>
<comment type="catalytic activity">
    <reaction evidence="5">
        <text>Co-precorrin-5B + S-adenosyl-L-methionine = Co-precorrin-6A + S-adenosyl-L-homocysteine</text>
        <dbReference type="Rhea" id="RHEA:26285"/>
        <dbReference type="ChEBI" id="CHEBI:57856"/>
        <dbReference type="ChEBI" id="CHEBI:59789"/>
        <dbReference type="ChEBI" id="CHEBI:60063"/>
        <dbReference type="ChEBI" id="CHEBI:60064"/>
        <dbReference type="EC" id="2.1.1.195"/>
    </reaction>
</comment>
<dbReference type="SUPFAM" id="SSF111342">
    <property type="entry name" value="CbiD-like"/>
    <property type="match status" value="1"/>
</dbReference>
<evidence type="ECO:0000256" key="3">
    <source>
        <dbReference type="ARBA" id="ARBA00022679"/>
    </source>
</evidence>
<reference evidence="7" key="1">
    <citation type="journal article" date="2021" name="PeerJ">
        <title>Extensive microbial diversity within the chicken gut microbiome revealed by metagenomics and culture.</title>
        <authorList>
            <person name="Gilroy R."/>
            <person name="Ravi A."/>
            <person name="Getino M."/>
            <person name="Pursley I."/>
            <person name="Horton D.L."/>
            <person name="Alikhan N.F."/>
            <person name="Baker D."/>
            <person name="Gharbi K."/>
            <person name="Hall N."/>
            <person name="Watson M."/>
            <person name="Adriaenssens E.M."/>
            <person name="Foster-Nyarko E."/>
            <person name="Jarju S."/>
            <person name="Secka A."/>
            <person name="Antonio M."/>
            <person name="Oren A."/>
            <person name="Chaudhuri R.R."/>
            <person name="La Ragione R."/>
            <person name="Hildebrand F."/>
            <person name="Pallen M.J."/>
        </authorList>
    </citation>
    <scope>NUCLEOTIDE SEQUENCE</scope>
    <source>
        <strain evidence="7">5032</strain>
    </source>
</reference>
<dbReference type="HAMAP" id="MF_00787">
    <property type="entry name" value="CbiD"/>
    <property type="match status" value="1"/>
</dbReference>
<protein>
    <recommendedName>
        <fullName evidence="5">Cobalt-precorrin-5B C(1)-methyltransferase</fullName>
        <ecNumber evidence="5">2.1.1.195</ecNumber>
    </recommendedName>
    <alternativeName>
        <fullName evidence="5">Cobalt-precorrin-6A synthase</fullName>
    </alternativeName>
</protein>
<dbReference type="GO" id="GO:0032259">
    <property type="term" value="P:methylation"/>
    <property type="evidence" value="ECO:0007669"/>
    <property type="project" value="UniProtKB-KW"/>
</dbReference>
<evidence type="ECO:0000256" key="5">
    <source>
        <dbReference type="HAMAP-Rule" id="MF_00787"/>
    </source>
</evidence>
<dbReference type="GO" id="GO:0019251">
    <property type="term" value="P:anaerobic cobalamin biosynthetic process"/>
    <property type="evidence" value="ECO:0007669"/>
    <property type="project" value="UniProtKB-UniRule"/>
</dbReference>
<dbReference type="Proteomes" id="UP000823821">
    <property type="component" value="Unassembled WGS sequence"/>
</dbReference>
<keyword evidence="2 5" id="KW-0489">Methyltransferase</keyword>
<dbReference type="InterPro" id="IPR002748">
    <property type="entry name" value="CbiD"/>
</dbReference>
<sequence>MSKPQDHESPARLRQGFSTGACATALAVAAWRQWREPLAAPPGSVILHFPDGKQRQIGLCAPLRRSPRPADDAFPALRWCCLRKDAGDDPDVTDNALIYARLRPARPEEAAPEDICLPVGESAQLILRAVEGIGLCTRDGLDCPRGKWAVNSGPRAMLAHNLALAGLNEGCWLLEIGVSHGAELARHTLNPQLGIVGGISLLGTTGLVRPFSHAAYVATIRLCTRAHQWAGGKHMILATGGRSQRTARQRHPQQPETGFAAIGDFIGAGLAVARRCGMRRVTIACMPGKLCKYAAGLHNTHAHRHAQDRELLLRAVRRLLPEQAAIHAALARCVSVREALGLLPPDSRLPVLRLMADQALRQLRRMAGPAPDLAVLVCDFDGAFLFEQALPATAEANRPAGGEQPEAAPPAAHKEVC</sequence>
<name>A0A9D2HLG5_9BACT</name>
<keyword evidence="4 5" id="KW-0949">S-adenosyl-L-methionine</keyword>
<evidence type="ECO:0000256" key="4">
    <source>
        <dbReference type="ARBA" id="ARBA00022691"/>
    </source>
</evidence>
<comment type="function">
    <text evidence="5">Catalyzes the methylation of C-1 in cobalt-precorrin-5B to form cobalt-precorrin-6A.</text>
</comment>
<evidence type="ECO:0000313" key="7">
    <source>
        <dbReference type="EMBL" id="HJA77994.1"/>
    </source>
</evidence>
<evidence type="ECO:0000256" key="2">
    <source>
        <dbReference type="ARBA" id="ARBA00022603"/>
    </source>
</evidence>